<dbReference type="EMBL" id="NCXO01000007">
    <property type="protein sequence ID" value="OSC34921.1"/>
    <property type="molecule type" value="Genomic_DNA"/>
</dbReference>
<accession>A0AA91PGI0</accession>
<name>A0AA91PGI0_9MYCO</name>
<gene>
    <name evidence="2" type="ORF">B8W67_05220</name>
</gene>
<feature type="region of interest" description="Disordered" evidence="1">
    <location>
        <begin position="1"/>
        <end position="61"/>
    </location>
</feature>
<evidence type="ECO:0000256" key="1">
    <source>
        <dbReference type="SAM" id="MobiDB-lite"/>
    </source>
</evidence>
<sequence length="77" mass="8805">MGGGRRRAQPVRSSVHRIGRRRGADRVRHRPASTRGRQRARRRRGIRQPGLRARTGVGFDTGRHGLRLVSVRPHRVT</sequence>
<comment type="caution">
    <text evidence="2">The sequence shown here is derived from an EMBL/GenBank/DDBJ whole genome shotgun (WGS) entry which is preliminary data.</text>
</comment>
<protein>
    <submittedName>
        <fullName evidence="2">Uncharacterized protein</fullName>
    </submittedName>
</protein>
<keyword evidence="3" id="KW-1185">Reference proteome</keyword>
<evidence type="ECO:0000313" key="3">
    <source>
        <dbReference type="Proteomes" id="UP000193577"/>
    </source>
</evidence>
<dbReference type="AlphaFoldDB" id="A0AA91PGI0"/>
<dbReference type="Proteomes" id="UP000193577">
    <property type="component" value="Unassembled WGS sequence"/>
</dbReference>
<proteinExistence type="predicted"/>
<organism evidence="2 3">
    <name type="scientific">Mycolicibacillus koreensis</name>
    <dbReference type="NCBI Taxonomy" id="1069220"/>
    <lineage>
        <taxon>Bacteria</taxon>
        <taxon>Bacillati</taxon>
        <taxon>Actinomycetota</taxon>
        <taxon>Actinomycetes</taxon>
        <taxon>Mycobacteriales</taxon>
        <taxon>Mycobacteriaceae</taxon>
        <taxon>Mycolicibacillus</taxon>
    </lineage>
</organism>
<reference evidence="2 3" key="1">
    <citation type="submission" date="2017-04" db="EMBL/GenBank/DDBJ databases">
        <title>The new phylogeny of genus Mycobacterium.</title>
        <authorList>
            <person name="Tortoli E."/>
            <person name="Trovato A."/>
            <person name="Cirillo D.M."/>
        </authorList>
    </citation>
    <scope>NUCLEOTIDE SEQUENCE [LARGE SCALE GENOMIC DNA]</scope>
    <source>
        <strain evidence="2 3">KCTC 19819</strain>
    </source>
</reference>
<evidence type="ECO:0000313" key="2">
    <source>
        <dbReference type="EMBL" id="OSC34921.1"/>
    </source>
</evidence>
<feature type="compositionally biased region" description="Basic residues" evidence="1">
    <location>
        <begin position="1"/>
        <end position="46"/>
    </location>
</feature>